<feature type="transmembrane region" description="Helical" evidence="1">
    <location>
        <begin position="15"/>
        <end position="35"/>
    </location>
</feature>
<gene>
    <name evidence="2" type="ORF">HMPREF0494_1695</name>
</gene>
<evidence type="ECO:0000313" key="2">
    <source>
        <dbReference type="EMBL" id="EEW53139.1"/>
    </source>
</evidence>
<keyword evidence="1" id="KW-0812">Transmembrane</keyword>
<name>C8P8Q1_9LACO</name>
<dbReference type="Proteomes" id="UP000003675">
    <property type="component" value="Unassembled WGS sequence"/>
</dbReference>
<dbReference type="HOGENOM" id="CLU_098230_1_0_9"/>
<dbReference type="EMBL" id="ACLL01000050">
    <property type="protein sequence ID" value="EEW53139.1"/>
    <property type="molecule type" value="Genomic_DNA"/>
</dbReference>
<dbReference type="Pfam" id="PF09911">
    <property type="entry name" value="DUF2140"/>
    <property type="match status" value="1"/>
</dbReference>
<dbReference type="STRING" id="525309.HMPREF0494_1695"/>
<proteinExistence type="predicted"/>
<organism evidence="2 3">
    <name type="scientific">Limosilactobacillus antri DSM 16041</name>
    <dbReference type="NCBI Taxonomy" id="525309"/>
    <lineage>
        <taxon>Bacteria</taxon>
        <taxon>Bacillati</taxon>
        <taxon>Bacillota</taxon>
        <taxon>Bacilli</taxon>
        <taxon>Lactobacillales</taxon>
        <taxon>Lactobacillaceae</taxon>
        <taxon>Limosilactobacillus</taxon>
    </lineage>
</organism>
<evidence type="ECO:0000313" key="3">
    <source>
        <dbReference type="Proteomes" id="UP000003675"/>
    </source>
</evidence>
<accession>C8P8Q1</accession>
<dbReference type="OrthoDB" id="2241695at2"/>
<dbReference type="InterPro" id="IPR018672">
    <property type="entry name" value="DUF2140"/>
</dbReference>
<comment type="caution">
    <text evidence="2">The sequence shown here is derived from an EMBL/GenBank/DDBJ whole genome shotgun (WGS) entry which is preliminary data.</text>
</comment>
<reference evidence="2 3" key="1">
    <citation type="submission" date="2009-09" db="EMBL/GenBank/DDBJ databases">
        <authorList>
            <person name="Qin X."/>
            <person name="Bachman B."/>
            <person name="Battles P."/>
            <person name="Bell A."/>
            <person name="Bess C."/>
            <person name="Bickham C."/>
            <person name="Chaboub L."/>
            <person name="Chen D."/>
            <person name="Coyle M."/>
            <person name="Deiros D.R."/>
            <person name="Dinh H."/>
            <person name="Forbes L."/>
            <person name="Fowler G."/>
            <person name="Francisco L."/>
            <person name="Fu Q."/>
            <person name="Gubbala S."/>
            <person name="Hale W."/>
            <person name="Han Y."/>
            <person name="Hemphill L."/>
            <person name="Highlander S.K."/>
            <person name="Hirani K."/>
            <person name="Hogues M."/>
            <person name="Jackson L."/>
            <person name="Jakkamsetti A."/>
            <person name="Javaid M."/>
            <person name="Jiang H."/>
            <person name="Korchina V."/>
            <person name="Kovar C."/>
            <person name="Lara F."/>
            <person name="Lee S."/>
            <person name="Mata R."/>
            <person name="Mathew T."/>
            <person name="Moen C."/>
            <person name="Morales K."/>
            <person name="Munidasa M."/>
            <person name="Nazareth L."/>
            <person name="Ngo R."/>
            <person name="Nguyen L."/>
            <person name="Okwuonu G."/>
            <person name="Ongeri F."/>
            <person name="Patil S."/>
            <person name="Petrosino J."/>
            <person name="Pham C."/>
            <person name="Pham P."/>
            <person name="Pu L.-L."/>
            <person name="Puazo M."/>
            <person name="Raj R."/>
            <person name="Reid J."/>
            <person name="Rouhana J."/>
            <person name="Saada N."/>
            <person name="Shang Y."/>
            <person name="Simmons D."/>
            <person name="Thornton R."/>
            <person name="Warren J."/>
            <person name="Weissenberger G."/>
            <person name="Zhang J."/>
            <person name="Zhang L."/>
            <person name="Zhou C."/>
            <person name="Zhu D."/>
            <person name="Muzny D."/>
            <person name="Worley K."/>
            <person name="Gibbs R."/>
        </authorList>
    </citation>
    <scope>NUCLEOTIDE SEQUENCE [LARGE SCALE GENOMIC DNA]</scope>
    <source>
        <strain evidence="2 3">DSM 16041</strain>
    </source>
</reference>
<keyword evidence="1" id="KW-0472">Membrane</keyword>
<evidence type="ECO:0000256" key="1">
    <source>
        <dbReference type="SAM" id="Phobius"/>
    </source>
</evidence>
<protein>
    <recommendedName>
        <fullName evidence="4">DUF2140 family protein</fullName>
    </recommendedName>
</protein>
<dbReference type="AlphaFoldDB" id="C8P8Q1"/>
<evidence type="ECO:0008006" key="4">
    <source>
        <dbReference type="Google" id="ProtNLM"/>
    </source>
</evidence>
<dbReference type="eggNOG" id="COG4698">
    <property type="taxonomic scope" value="Bacteria"/>
</dbReference>
<sequence length="202" mass="22588">MDKQRTVKTGRTINWWKWAFIVLLAAIILATGVIINRVTAPAPAPAVTQKAAVGDTSMTVELNRHQVNALAANYLNRFLKGQQVKYTFIVGQQYATLAGDTKFLGAKIRFALNFIPERQPDGNVLLRARGLSIGRLNIPVKIVMGYIAKNYNVPKWVKINAKKKTILLDLNQYSAKRSLKYSAEEINMAKGRFKFLITVPAN</sequence>
<dbReference type="RefSeq" id="WP_007123241.1">
    <property type="nucleotide sequence ID" value="NZ_AZDK01000032.1"/>
</dbReference>
<keyword evidence="1" id="KW-1133">Transmembrane helix</keyword>